<keyword evidence="6" id="KW-1185">Reference proteome</keyword>
<dbReference type="InterPro" id="IPR036273">
    <property type="entry name" value="CRAL/TRIO_N_dom_sf"/>
</dbReference>
<feature type="compositionally biased region" description="Low complexity" evidence="2">
    <location>
        <begin position="145"/>
        <end position="158"/>
    </location>
</feature>
<keyword evidence="3" id="KW-0812">Transmembrane</keyword>
<protein>
    <submittedName>
        <fullName evidence="5">Phosphatidylinositol/phosphatidylcholine transfer protein SFH9</fullName>
    </submittedName>
</protein>
<evidence type="ECO:0000313" key="5">
    <source>
        <dbReference type="EMBL" id="GBG27856.1"/>
    </source>
</evidence>
<sequence length="1059" mass="115665">SVIITSIIIIIITTSASTSTSSVIGIVIITSSSTSTSTSTSSSTSTSTRRRSPLSARSKTGGDKLSAQAASALGVRAVCEVEENGFMRDKMAHVTTLGISGKRSISDSFNLGDTQVGSVWKPRILMITMSSVVLFSSNKRRGSVSSASAVSTPTASSPINGSKSPSADGSESDVSWSSRSLGLGAGVGELIGMAEDIKTTISMEDVAYACQFVETKAGTDKIVQIRTTSVTGLARTHLIRVKSQEKLDELMNNLEIALKAYRQAVEALKDGLITGGDAFRAFQPVVVTRTSDVSKTPEEVLSRNVAFDKPIRCQRVAETDILRIYFTGPKGVAYCVKLRPMHVRASERVARGADDREDATAMLRGDPLSDANARPLTLTFEANFVKPEPGSEDSAGPHGPSAGNSLPKVSADKVEADVGEHALLFKVKETTLVAIISVFVAIAIVLPRWCYEREYVLALLALPVAAAMLFVRGKQQHKPVSSTSDNDAGSRALNTRGNAVATFKVHDIELRLRSCCEGLEQGVMDADQTEDDLMHEIADRENAAQDAQDNGDASARQLSANIPDSDEKGIEELLQALSGAFDESLTDENCPKKWFDATDNNRKEAVRQWRESLQWRRENEVDKVLSKPQENFFRIKTLFPHAWFGNDSENHLVTLERFSEVRKNVDDLKKAGITPEDFAAHCVFLNEFWIKNRLTKTGRLNKIIDLKGFGLSQLTREVINYFQPMNHAMQQYPELIIKVYVINAPSSFRFIWGAVSPFLAKKTTEKINFPSGSDEKLKALLRSMMDPSILPEEYGGSFTGELRDIAFERSAAASIRKLNRDCGVNSPGDWAPNEFPGEDGISEEVSQLTGTNVLEAAEERPAGVPSAVMLQQEGGDLDSEADHAHLNILSGSWVSNSKESETLDPILELQNINFAKRAVARRLTSNQTIEITRKDNKRHVHIMTTTGPVTNRASGFINAKQPGPALDEPASDTDPGDVDIGVQDDSVVVRTVSAPAHMQGRVREGEKVLQLNFKLENGDRRIVHHGVHAETDDKKVMSIEYQRAKDNQSKTVTVISDRK</sequence>
<feature type="non-terminal residue" evidence="5">
    <location>
        <position position="1"/>
    </location>
</feature>
<dbReference type="Proteomes" id="UP000241890">
    <property type="component" value="Unassembled WGS sequence"/>
</dbReference>
<comment type="caution">
    <text evidence="5">The sequence shown here is derived from an EMBL/GenBank/DDBJ whole genome shotgun (WGS) entry which is preliminary data.</text>
</comment>
<feature type="region of interest" description="Disordered" evidence="2">
    <location>
        <begin position="961"/>
        <end position="981"/>
    </location>
</feature>
<dbReference type="InterPro" id="IPR036865">
    <property type="entry name" value="CRAL-TRIO_dom_sf"/>
</dbReference>
<feature type="transmembrane region" description="Helical" evidence="3">
    <location>
        <begin position="431"/>
        <end position="449"/>
    </location>
</feature>
<dbReference type="SUPFAM" id="SSF46938">
    <property type="entry name" value="CRAL/TRIO N-terminal domain"/>
    <property type="match status" value="1"/>
</dbReference>
<dbReference type="Pfam" id="PF00650">
    <property type="entry name" value="CRAL_TRIO"/>
    <property type="match status" value="1"/>
</dbReference>
<evidence type="ECO:0000256" key="3">
    <source>
        <dbReference type="SAM" id="Phobius"/>
    </source>
</evidence>
<keyword evidence="3" id="KW-0472">Membrane</keyword>
<feature type="region of interest" description="Disordered" evidence="2">
    <location>
        <begin position="145"/>
        <end position="175"/>
    </location>
</feature>
<gene>
    <name evidence="5" type="ORF">FCC1311_091661</name>
</gene>
<dbReference type="PANTHER" id="PTHR45657">
    <property type="entry name" value="CRAL-TRIO DOMAIN-CONTAINING PROTEIN YKL091C-RELATED"/>
    <property type="match status" value="1"/>
</dbReference>
<feature type="region of interest" description="Disordered" evidence="2">
    <location>
        <begin position="34"/>
        <end position="65"/>
    </location>
</feature>
<keyword evidence="1" id="KW-0175">Coiled coil</keyword>
<feature type="transmembrane region" description="Helical" evidence="3">
    <location>
        <begin position="455"/>
        <end position="471"/>
    </location>
</feature>
<dbReference type="AlphaFoldDB" id="A0A2R5GA00"/>
<feature type="transmembrane region" description="Helical" evidence="3">
    <location>
        <begin position="6"/>
        <end position="29"/>
    </location>
</feature>
<dbReference type="InterPro" id="IPR051026">
    <property type="entry name" value="PI/PC_transfer"/>
</dbReference>
<evidence type="ECO:0000259" key="4">
    <source>
        <dbReference type="PROSITE" id="PS50191"/>
    </source>
</evidence>
<evidence type="ECO:0000256" key="2">
    <source>
        <dbReference type="SAM" id="MobiDB-lite"/>
    </source>
</evidence>
<name>A0A2R5GA00_9STRA</name>
<feature type="domain" description="CRAL-TRIO" evidence="4">
    <location>
        <begin position="635"/>
        <end position="802"/>
    </location>
</feature>
<dbReference type="InterPro" id="IPR001251">
    <property type="entry name" value="CRAL-TRIO_dom"/>
</dbReference>
<dbReference type="InParanoid" id="A0A2R5GA00"/>
<dbReference type="SMART" id="SM00516">
    <property type="entry name" value="SEC14"/>
    <property type="match status" value="1"/>
</dbReference>
<keyword evidence="3" id="KW-1133">Transmembrane helix</keyword>
<dbReference type="OrthoDB" id="1434354at2759"/>
<dbReference type="PANTHER" id="PTHR45657:SF1">
    <property type="entry name" value="CRAL-TRIO DOMAIN-CONTAINING PROTEIN YKL091C-RELATED"/>
    <property type="match status" value="1"/>
</dbReference>
<evidence type="ECO:0000256" key="1">
    <source>
        <dbReference type="SAM" id="Coils"/>
    </source>
</evidence>
<feature type="compositionally biased region" description="Low complexity" evidence="2">
    <location>
        <begin position="34"/>
        <end position="47"/>
    </location>
</feature>
<dbReference type="Gene3D" id="3.40.525.10">
    <property type="entry name" value="CRAL-TRIO lipid binding domain"/>
    <property type="match status" value="1"/>
</dbReference>
<reference evidence="5 6" key="1">
    <citation type="submission" date="2017-12" db="EMBL/GenBank/DDBJ databases">
        <title>Sequencing, de novo assembly and annotation of complete genome of a new Thraustochytrid species, strain FCC1311.</title>
        <authorList>
            <person name="Sedici K."/>
            <person name="Godart F."/>
            <person name="Aiese Cigliano R."/>
            <person name="Sanseverino W."/>
            <person name="Barakat M."/>
            <person name="Ortet P."/>
            <person name="Marechal E."/>
            <person name="Cagnac O."/>
            <person name="Amato A."/>
        </authorList>
    </citation>
    <scope>NUCLEOTIDE SEQUENCE [LARGE SCALE GENOMIC DNA]</scope>
</reference>
<dbReference type="CDD" id="cd00170">
    <property type="entry name" value="SEC14"/>
    <property type="match status" value="1"/>
</dbReference>
<feature type="coiled-coil region" evidence="1">
    <location>
        <begin position="240"/>
        <end position="271"/>
    </location>
</feature>
<dbReference type="EMBL" id="BEYU01000036">
    <property type="protein sequence ID" value="GBG27856.1"/>
    <property type="molecule type" value="Genomic_DNA"/>
</dbReference>
<dbReference type="SUPFAM" id="SSF52087">
    <property type="entry name" value="CRAL/TRIO domain"/>
    <property type="match status" value="1"/>
</dbReference>
<evidence type="ECO:0000313" key="6">
    <source>
        <dbReference type="Proteomes" id="UP000241890"/>
    </source>
</evidence>
<dbReference type="PROSITE" id="PS50191">
    <property type="entry name" value="CRAL_TRIO"/>
    <property type="match status" value="1"/>
</dbReference>
<organism evidence="5 6">
    <name type="scientific">Hondaea fermentalgiana</name>
    <dbReference type="NCBI Taxonomy" id="2315210"/>
    <lineage>
        <taxon>Eukaryota</taxon>
        <taxon>Sar</taxon>
        <taxon>Stramenopiles</taxon>
        <taxon>Bigyra</taxon>
        <taxon>Labyrinthulomycetes</taxon>
        <taxon>Thraustochytrida</taxon>
        <taxon>Thraustochytriidae</taxon>
        <taxon>Hondaea</taxon>
    </lineage>
</organism>
<proteinExistence type="predicted"/>
<feature type="compositionally biased region" description="Polar residues" evidence="2">
    <location>
        <begin position="159"/>
        <end position="175"/>
    </location>
</feature>
<accession>A0A2R5GA00</accession>
<feature type="region of interest" description="Disordered" evidence="2">
    <location>
        <begin position="387"/>
        <end position="408"/>
    </location>
</feature>